<organism evidence="2 3">
    <name type="scientific">Corynebacterium urealyticum (strain ATCC 43042 / DSM 7109)</name>
    <dbReference type="NCBI Taxonomy" id="504474"/>
    <lineage>
        <taxon>Bacteria</taxon>
        <taxon>Bacillati</taxon>
        <taxon>Actinomycetota</taxon>
        <taxon>Actinomycetes</taxon>
        <taxon>Mycobacteriales</taxon>
        <taxon>Corynebacteriaceae</taxon>
        <taxon>Corynebacterium</taxon>
    </lineage>
</organism>
<dbReference type="Proteomes" id="UP000001727">
    <property type="component" value="Chromosome"/>
</dbReference>
<dbReference type="RefSeq" id="WP_012359670.1">
    <property type="nucleotide sequence ID" value="NC_010545.1"/>
</dbReference>
<proteinExistence type="predicted"/>
<dbReference type="HOGENOM" id="CLU_087906_2_0_11"/>
<dbReference type="EMBL" id="AM942444">
    <property type="protein sequence ID" value="CAQ04377.1"/>
    <property type="molecule type" value="Genomic_DNA"/>
</dbReference>
<evidence type="ECO:0008006" key="4">
    <source>
        <dbReference type="Google" id="ProtNLM"/>
    </source>
</evidence>
<dbReference type="GeneID" id="60605218"/>
<evidence type="ECO:0000313" key="2">
    <source>
        <dbReference type="EMBL" id="CAQ04377.1"/>
    </source>
</evidence>
<accession>B1VF38</accession>
<dbReference type="KEGG" id="cur:cu0417"/>
<dbReference type="SUPFAM" id="SSF52540">
    <property type="entry name" value="P-loop containing nucleoside triphosphate hydrolases"/>
    <property type="match status" value="1"/>
</dbReference>
<evidence type="ECO:0000313" key="3">
    <source>
        <dbReference type="Proteomes" id="UP000001727"/>
    </source>
</evidence>
<name>B1VF38_CORU7</name>
<dbReference type="eggNOG" id="COG3265">
    <property type="taxonomic scope" value="Bacteria"/>
</dbReference>
<protein>
    <recommendedName>
        <fullName evidence="4">Uridine kinase</fullName>
    </recommendedName>
</protein>
<keyword evidence="3" id="KW-1185">Reference proteome</keyword>
<sequence length="258" mass="27747">MASLPGDPHPEHSCGPAAHRAAVTPPAISPAEAIGELAAWVAGQPGHRTAQIEPATTPRRHAGRDPRWVILIDGRSGSGKTRFAEHLMAALGATSGQAGASRSTLPAPNTTPQLVHLEDFYPGWGGLFAAARMLAAEVLQLNCPGFRRWNWEKNTPGPWQPLDPGRPLVVEGVGALSPEVLAVLRRRGIPHRTLVLDAPTPLRKHRALHRDPYYAPWWNMWAAQERAHIARRPAPELVVVNGPARSKGETTGPARSGA</sequence>
<reference evidence="2 3" key="1">
    <citation type="journal article" date="2008" name="J. Biotechnol.">
        <title>The lifestyle of Corynebacterium urealyticum derived from its complete genome sequence established by pyrosequencing.</title>
        <authorList>
            <person name="Tauch A."/>
            <person name="Trost E."/>
            <person name="Tilker A."/>
            <person name="Ludewig U."/>
            <person name="Schneiker S."/>
            <person name="Goesmann A."/>
            <person name="Arnold W."/>
            <person name="Bekel T."/>
            <person name="Brinkrolf K."/>
            <person name="Brune I."/>
            <person name="Goetker S."/>
            <person name="Kalinowski J."/>
            <person name="Kamp P.-B."/>
            <person name="Lobo F.P."/>
            <person name="Viehoever P."/>
            <person name="Weisshaar B."/>
            <person name="Soriano F."/>
            <person name="Droege M."/>
            <person name="Puehler A."/>
        </authorList>
    </citation>
    <scope>NUCLEOTIDE SEQUENCE [LARGE SCALE GENOMIC DNA]</scope>
    <source>
        <strain evidence="3">ATCC 43042 / DSM 7109</strain>
    </source>
</reference>
<feature type="region of interest" description="Disordered" evidence="1">
    <location>
        <begin position="1"/>
        <end position="22"/>
    </location>
</feature>
<dbReference type="STRING" id="504474.cu0417"/>
<dbReference type="InterPro" id="IPR027417">
    <property type="entry name" value="P-loop_NTPase"/>
</dbReference>
<evidence type="ECO:0000256" key="1">
    <source>
        <dbReference type="SAM" id="MobiDB-lite"/>
    </source>
</evidence>
<dbReference type="AlphaFoldDB" id="B1VF38"/>
<gene>
    <name evidence="2" type="ordered locus">cu0417</name>
</gene>
<dbReference type="Gene3D" id="3.40.50.300">
    <property type="entry name" value="P-loop containing nucleotide triphosphate hydrolases"/>
    <property type="match status" value="1"/>
</dbReference>